<keyword evidence="2" id="KW-1133">Transmembrane helix</keyword>
<keyword evidence="4" id="KW-0378">Hydrolase</keyword>
<evidence type="ECO:0000313" key="5">
    <source>
        <dbReference type="Proteomes" id="UP001523216"/>
    </source>
</evidence>
<comment type="caution">
    <text evidence="4">The sequence shown here is derived from an EMBL/GenBank/DDBJ whole genome shotgun (WGS) entry which is preliminary data.</text>
</comment>
<feature type="region of interest" description="Disordered" evidence="1">
    <location>
        <begin position="234"/>
        <end position="300"/>
    </location>
</feature>
<dbReference type="Proteomes" id="UP001523216">
    <property type="component" value="Unassembled WGS sequence"/>
</dbReference>
<sequence length="300" mass="31801">MAPLILSALFVLVLLTDVFVGTARTKRILDQVRADPASRVRFYRAAVVSGWARAAVAMLVVVTASFTGPETPGWDLPELPTLGMPAGALIAWLLAGWVTLTMVIGGFRLRKRMRAGHQPPGRAQIAVLVPRTDRERRFAAALSVTAGVTEEVVFRYALIALGIKVFHLPTVAAVVLSLLLFVGIHAYQGRLGMVNSAVLGSVFTFLTLLSGSLLPAILLHIAIDLNALLLVPAEPTPPNPETEPRPRDPEAQPTPQEPAARPAAHPITAGDGTDPAAGRPVTAESPALAAPRIRPPIPAE</sequence>
<keyword evidence="4" id="KW-0645">Protease</keyword>
<organism evidence="4 5">
    <name type="scientific">Paractinoplanes hotanensis</name>
    <dbReference type="NCBI Taxonomy" id="2906497"/>
    <lineage>
        <taxon>Bacteria</taxon>
        <taxon>Bacillati</taxon>
        <taxon>Actinomycetota</taxon>
        <taxon>Actinomycetes</taxon>
        <taxon>Micromonosporales</taxon>
        <taxon>Micromonosporaceae</taxon>
        <taxon>Paractinoplanes</taxon>
    </lineage>
</organism>
<gene>
    <name evidence="4" type="ORF">LXN57_27715</name>
</gene>
<dbReference type="RefSeq" id="WP_251801155.1">
    <property type="nucleotide sequence ID" value="NZ_JAMQOL010000040.1"/>
</dbReference>
<protein>
    <submittedName>
        <fullName evidence="4">CPBP family intramembrane metalloprotease</fullName>
    </submittedName>
</protein>
<evidence type="ECO:0000256" key="2">
    <source>
        <dbReference type="SAM" id="Phobius"/>
    </source>
</evidence>
<evidence type="ECO:0000313" key="4">
    <source>
        <dbReference type="EMBL" id="MCM4081367.1"/>
    </source>
</evidence>
<keyword evidence="5" id="KW-1185">Reference proteome</keyword>
<dbReference type="EMBL" id="JAMQOL010000040">
    <property type="protein sequence ID" value="MCM4081367.1"/>
    <property type="molecule type" value="Genomic_DNA"/>
</dbReference>
<feature type="transmembrane region" description="Helical" evidence="2">
    <location>
        <begin position="199"/>
        <end position="223"/>
    </location>
</feature>
<feature type="transmembrane region" description="Helical" evidence="2">
    <location>
        <begin position="6"/>
        <end position="24"/>
    </location>
</feature>
<feature type="transmembrane region" description="Helical" evidence="2">
    <location>
        <begin position="45"/>
        <end position="66"/>
    </location>
</feature>
<keyword evidence="4" id="KW-0482">Metalloprotease</keyword>
<name>A0ABT0Y5R3_9ACTN</name>
<feature type="domain" description="CAAX prenyl protease 2/Lysostaphin resistance protein A-like" evidence="3">
    <location>
        <begin position="139"/>
        <end position="225"/>
    </location>
</feature>
<dbReference type="InterPro" id="IPR003675">
    <property type="entry name" value="Rce1/LyrA-like_dom"/>
</dbReference>
<keyword evidence="2" id="KW-0472">Membrane</keyword>
<keyword evidence="2" id="KW-0812">Transmembrane</keyword>
<dbReference type="Pfam" id="PF02517">
    <property type="entry name" value="Rce1-like"/>
    <property type="match status" value="1"/>
</dbReference>
<evidence type="ECO:0000259" key="3">
    <source>
        <dbReference type="Pfam" id="PF02517"/>
    </source>
</evidence>
<evidence type="ECO:0000256" key="1">
    <source>
        <dbReference type="SAM" id="MobiDB-lite"/>
    </source>
</evidence>
<reference evidence="4 5" key="1">
    <citation type="submission" date="2022-06" db="EMBL/GenBank/DDBJ databases">
        <title>Actinoplanes abujensis sp. nov., isolated from Nigerian arid soil.</title>
        <authorList>
            <person name="Ding P."/>
        </authorList>
    </citation>
    <scope>NUCLEOTIDE SEQUENCE [LARGE SCALE GENOMIC DNA]</scope>
    <source>
        <strain evidence="5">TRM88002</strain>
    </source>
</reference>
<feature type="transmembrane region" description="Helical" evidence="2">
    <location>
        <begin position="86"/>
        <end position="107"/>
    </location>
</feature>
<feature type="compositionally biased region" description="Low complexity" evidence="1">
    <location>
        <begin position="251"/>
        <end position="264"/>
    </location>
</feature>
<dbReference type="GO" id="GO:0008237">
    <property type="term" value="F:metallopeptidase activity"/>
    <property type="evidence" value="ECO:0007669"/>
    <property type="project" value="UniProtKB-KW"/>
</dbReference>
<accession>A0ABT0Y5R3</accession>
<proteinExistence type="predicted"/>
<feature type="transmembrane region" description="Helical" evidence="2">
    <location>
        <begin position="165"/>
        <end position="187"/>
    </location>
</feature>